<evidence type="ECO:0008006" key="3">
    <source>
        <dbReference type="Google" id="ProtNLM"/>
    </source>
</evidence>
<dbReference type="InterPro" id="IPR036770">
    <property type="entry name" value="Ankyrin_rpt-contain_sf"/>
</dbReference>
<proteinExistence type="predicted"/>
<dbReference type="GeneID" id="14870665"/>
<evidence type="ECO:0000313" key="1">
    <source>
        <dbReference type="EMBL" id="EGG18691.1"/>
    </source>
</evidence>
<keyword evidence="2" id="KW-1185">Reference proteome</keyword>
<protein>
    <recommendedName>
        <fullName evidence="3">Ankyrin repeat-containing protein</fullName>
    </recommendedName>
</protein>
<dbReference type="STRING" id="1054147.F4Q1J0"/>
<dbReference type="SUPFAM" id="SSF48403">
    <property type="entry name" value="Ankyrin repeat"/>
    <property type="match status" value="1"/>
</dbReference>
<organism evidence="1 2">
    <name type="scientific">Cavenderia fasciculata</name>
    <name type="common">Slime mold</name>
    <name type="synonym">Dictyostelium fasciculatum</name>
    <dbReference type="NCBI Taxonomy" id="261658"/>
    <lineage>
        <taxon>Eukaryota</taxon>
        <taxon>Amoebozoa</taxon>
        <taxon>Evosea</taxon>
        <taxon>Eumycetozoa</taxon>
        <taxon>Dictyostelia</taxon>
        <taxon>Acytosteliales</taxon>
        <taxon>Cavenderiaceae</taxon>
        <taxon>Cavenderia</taxon>
    </lineage>
</organism>
<dbReference type="Gene3D" id="1.25.40.20">
    <property type="entry name" value="Ankyrin repeat-containing domain"/>
    <property type="match status" value="1"/>
</dbReference>
<dbReference type="InterPro" id="IPR002110">
    <property type="entry name" value="Ankyrin_rpt"/>
</dbReference>
<dbReference type="OrthoDB" id="498371at2759"/>
<gene>
    <name evidence="1" type="ORF">DFA_04187</name>
</gene>
<dbReference type="Proteomes" id="UP000007797">
    <property type="component" value="Unassembled WGS sequence"/>
</dbReference>
<evidence type="ECO:0000313" key="2">
    <source>
        <dbReference type="Proteomes" id="UP000007797"/>
    </source>
</evidence>
<name>F4Q1J0_CACFS</name>
<sequence>MTSLFKSLIGSPYIRHLIFNHIKEMTEIEKGIKKWKSRYPNIIMNGHHQENTMDNASKYGLLSTVQLLCQMKQVKFTDVIDKAAENGHYHIVRVKDAQLMPLIKQQKMDIWILSEFLHRAGKTFTNKALSNACLKGDLEIVQFLFQNSTEGWTVRSIINACRKGNFDLIKFIVSNRTEKCSTKAVDAAIKKNCSLDIIKLLDRECTNDGLKYAFENDRMDIVEYLYEKYQTSTGMWTSDIFDEAARYGKLDFVKTLHKRPKGKCTTKVMDEAAQYGHLEVVKFLHLNRSEGCTTDAMNQAAENDHIEIVKFLYFNRTEGCTTDAMDGAAQSSFFLKNQD</sequence>
<dbReference type="InterPro" id="IPR052050">
    <property type="entry name" value="SecEffector_AnkRepeat"/>
</dbReference>
<dbReference type="PANTHER" id="PTHR46586">
    <property type="entry name" value="ANKYRIN REPEAT-CONTAINING PROTEIN"/>
    <property type="match status" value="1"/>
</dbReference>
<dbReference type="KEGG" id="dfa:DFA_04187"/>
<dbReference type="RefSeq" id="XP_004366595.1">
    <property type="nucleotide sequence ID" value="XM_004366538.1"/>
</dbReference>
<dbReference type="PANTHER" id="PTHR46586:SF3">
    <property type="entry name" value="ANKYRIN REPEAT-CONTAINING PROTEIN"/>
    <property type="match status" value="1"/>
</dbReference>
<accession>F4Q1J0</accession>
<dbReference type="EMBL" id="GL883018">
    <property type="protein sequence ID" value="EGG18691.1"/>
    <property type="molecule type" value="Genomic_DNA"/>
</dbReference>
<dbReference type="AlphaFoldDB" id="F4Q1J0"/>
<dbReference type="Pfam" id="PF12796">
    <property type="entry name" value="Ank_2"/>
    <property type="match status" value="1"/>
</dbReference>
<reference evidence="2" key="1">
    <citation type="journal article" date="2011" name="Genome Res.">
        <title>Phylogeny-wide analysis of social amoeba genomes highlights ancient origins for complex intercellular communication.</title>
        <authorList>
            <person name="Heidel A.J."/>
            <person name="Lawal H.M."/>
            <person name="Felder M."/>
            <person name="Schilde C."/>
            <person name="Helps N.R."/>
            <person name="Tunggal B."/>
            <person name="Rivero F."/>
            <person name="John U."/>
            <person name="Schleicher M."/>
            <person name="Eichinger L."/>
            <person name="Platzer M."/>
            <person name="Noegel A.A."/>
            <person name="Schaap P."/>
            <person name="Gloeckner G."/>
        </authorList>
    </citation>
    <scope>NUCLEOTIDE SEQUENCE [LARGE SCALE GENOMIC DNA]</scope>
    <source>
        <strain evidence="2">SH3</strain>
    </source>
</reference>